<keyword evidence="2" id="KW-1133">Transmembrane helix</keyword>
<dbReference type="PANTHER" id="PTHR42798">
    <property type="entry name" value="LIPOPROTEIN-RELEASING SYSTEM ATP-BINDING PROTEIN LOLD"/>
    <property type="match status" value="1"/>
</dbReference>
<evidence type="ECO:0000313" key="4">
    <source>
        <dbReference type="Proteomes" id="UP000352698"/>
    </source>
</evidence>
<keyword evidence="2" id="KW-0812">Transmembrane</keyword>
<evidence type="ECO:0000256" key="2">
    <source>
        <dbReference type="SAM" id="Phobius"/>
    </source>
</evidence>
<dbReference type="PROSITE" id="PS00211">
    <property type="entry name" value="ABC_TRANSPORTER_1"/>
    <property type="match status" value="1"/>
</dbReference>
<feature type="transmembrane region" description="Helical" evidence="2">
    <location>
        <begin position="253"/>
        <end position="273"/>
    </location>
</feature>
<comment type="caution">
    <text evidence="3">The sequence shown here is derived from an EMBL/GenBank/DDBJ whole genome shotgun (WGS) entry which is preliminary data.</text>
</comment>
<keyword evidence="2" id="KW-0472">Membrane</keyword>
<dbReference type="EMBL" id="CABEEP010000001">
    <property type="protein sequence ID" value="VTQ60404.1"/>
    <property type="molecule type" value="Genomic_DNA"/>
</dbReference>
<dbReference type="PROSITE" id="PS50893">
    <property type="entry name" value="ABC_TRANSPORTER_2"/>
    <property type="match status" value="1"/>
</dbReference>
<dbReference type="Gene3D" id="3.40.50.300">
    <property type="entry name" value="P-loop containing nucleotide triphosphate hydrolases"/>
    <property type="match status" value="1"/>
</dbReference>
<dbReference type="Proteomes" id="UP000352698">
    <property type="component" value="Unassembled WGS sequence"/>
</dbReference>
<dbReference type="InterPro" id="IPR003439">
    <property type="entry name" value="ABC_transporter-like_ATP-bd"/>
</dbReference>
<organism evidence="3 4">
    <name type="scientific">Enterococcus hirae</name>
    <dbReference type="NCBI Taxonomy" id="1354"/>
    <lineage>
        <taxon>Bacteria</taxon>
        <taxon>Bacillati</taxon>
        <taxon>Bacillota</taxon>
        <taxon>Bacilli</taxon>
        <taxon>Lactobacillales</taxon>
        <taxon>Enterococcaceae</taxon>
        <taxon>Enterococcus</taxon>
    </lineage>
</organism>
<dbReference type="AlphaFoldDB" id="A0A7Z9ASL9"/>
<feature type="transmembrane region" description="Helical" evidence="2">
    <location>
        <begin position="573"/>
        <end position="596"/>
    </location>
</feature>
<name>A0A7Z9ASL9_ENTHR</name>
<keyword evidence="3" id="KW-0378">Hydrolase</keyword>
<feature type="transmembrane region" description="Helical" evidence="2">
    <location>
        <begin position="617"/>
        <end position="639"/>
    </location>
</feature>
<evidence type="ECO:0000313" key="3">
    <source>
        <dbReference type="EMBL" id="VTQ60404.1"/>
    </source>
</evidence>
<gene>
    <name evidence="3" type="primary">cysA_1</name>
    <name evidence="3" type="ORF">NCTC12204_00605</name>
</gene>
<evidence type="ECO:0000256" key="1">
    <source>
        <dbReference type="SAM" id="MobiDB-lite"/>
    </source>
</evidence>
<dbReference type="GO" id="GO:0005524">
    <property type="term" value="F:ATP binding"/>
    <property type="evidence" value="ECO:0007669"/>
    <property type="project" value="InterPro"/>
</dbReference>
<feature type="region of interest" description="Disordered" evidence="1">
    <location>
        <begin position="301"/>
        <end position="321"/>
    </location>
</feature>
<dbReference type="Pfam" id="PF00005">
    <property type="entry name" value="ABC_tran"/>
    <property type="match status" value="1"/>
</dbReference>
<protein>
    <submittedName>
        <fullName evidence="3">ABC transporter</fullName>
        <ecNumber evidence="3">3.6.3.25</ecNumber>
    </submittedName>
</protein>
<accession>A0A7Z9ASL9</accession>
<dbReference type="EC" id="3.6.3.25" evidence="3"/>
<proteinExistence type="predicted"/>
<dbReference type="SMART" id="SM00382">
    <property type="entry name" value="AAA"/>
    <property type="match status" value="1"/>
</dbReference>
<dbReference type="GO" id="GO:0016887">
    <property type="term" value="F:ATP hydrolysis activity"/>
    <property type="evidence" value="ECO:0007669"/>
    <property type="project" value="InterPro"/>
</dbReference>
<feature type="transmembrane region" description="Helical" evidence="2">
    <location>
        <begin position="531"/>
        <end position="553"/>
    </location>
</feature>
<sequence>MLSLIEIKKVFGNEIVLNHLSGDFQKGLNFIYGPSGSGKTTLLNIISGMDQNFEGDVYFNNQSMKRFTKKELSDYYYNSIGFIWQDYQLIEYLSVECNIDLVLSLSNLNKAERKMKVAKVLEELGISGLAKMKVAKLSGGQKQRVAIARALVKDPEIIIADEPTKALDLLAANKIMTELKKIAKERIVIIVTHDKGLIEKDANVYSMEQGQLKLVGQSKQHSKDDGKNNRLNKPPYLSLKNCISQSFNILKGASIYSILTIILLILSSFFMLINLSGEIKEKQDDNFSRLVKERGETIKDISLSKESTGGGPSGSLKQDTSGAVDLLKDDPRVDFVAPLEIVGDLKLNVGDLIKNYEVKDSFNFPAITKLIAGRYPSIGEIEVAVPKRLLDLLGLKPTDVIGKNLNMTGLIDVNPKIGNNEITGSKVSLNDVKVVGVIENNPKGGAITSTLGRRDGKLTDGPLLFSVEAIKKMRQQAGIEKSISYNVRAKTLDDILPIVNKLQQSGLQPSGDFSMIEDMLRLRKKNEEQGVTISLIFFLLSLTISIVLALFNFYIKKSEFRFFKFNGFSNKNILSLIISEYFILGIMSSLLFLITFPMLSLLSQKLFSIYIVSTNNLVLVLLLPFVQSIIISILSYLLFLKTNPTHKMKQGDSNDLLK</sequence>
<dbReference type="InterPro" id="IPR003593">
    <property type="entry name" value="AAA+_ATPase"/>
</dbReference>
<dbReference type="RefSeq" id="WP_010738360.1">
    <property type="nucleotide sequence ID" value="NZ_CABEEP010000001.1"/>
</dbReference>
<dbReference type="SUPFAM" id="SSF52540">
    <property type="entry name" value="P-loop containing nucleoside triphosphate hydrolases"/>
    <property type="match status" value="1"/>
</dbReference>
<dbReference type="PANTHER" id="PTHR42798:SF6">
    <property type="entry name" value="CELL DIVISION ATP-BINDING PROTEIN FTSE"/>
    <property type="match status" value="1"/>
</dbReference>
<dbReference type="InterPro" id="IPR027417">
    <property type="entry name" value="P-loop_NTPase"/>
</dbReference>
<reference evidence="3 4" key="1">
    <citation type="submission" date="2019-05" db="EMBL/GenBank/DDBJ databases">
        <authorList>
            <consortium name="Pathogen Informatics"/>
        </authorList>
    </citation>
    <scope>NUCLEOTIDE SEQUENCE [LARGE SCALE GENOMIC DNA]</scope>
    <source>
        <strain evidence="3 4">NCTC12204</strain>
    </source>
</reference>
<dbReference type="InterPro" id="IPR017871">
    <property type="entry name" value="ABC_transporter-like_CS"/>
</dbReference>